<keyword evidence="5 9" id="KW-0418">Kinase</keyword>
<dbReference type="InterPro" id="IPR005467">
    <property type="entry name" value="His_kinase_dom"/>
</dbReference>
<evidence type="ECO:0000313" key="9">
    <source>
        <dbReference type="EMBL" id="TKR26252.1"/>
    </source>
</evidence>
<feature type="transmembrane region" description="Helical" evidence="7">
    <location>
        <begin position="42"/>
        <end position="66"/>
    </location>
</feature>
<keyword evidence="7" id="KW-0812">Transmembrane</keyword>
<dbReference type="Gene3D" id="1.10.287.130">
    <property type="match status" value="1"/>
</dbReference>
<organism evidence="9 10">
    <name type="scientific">Natronomonas salsuginis</name>
    <dbReference type="NCBI Taxonomy" id="2217661"/>
    <lineage>
        <taxon>Archaea</taxon>
        <taxon>Methanobacteriati</taxon>
        <taxon>Methanobacteriota</taxon>
        <taxon>Stenosarchaea group</taxon>
        <taxon>Halobacteria</taxon>
        <taxon>Halobacteriales</taxon>
        <taxon>Natronomonadaceae</taxon>
        <taxon>Natronomonas</taxon>
    </lineage>
</organism>
<dbReference type="PANTHER" id="PTHR43711:SF1">
    <property type="entry name" value="HISTIDINE KINASE 1"/>
    <property type="match status" value="1"/>
</dbReference>
<evidence type="ECO:0000256" key="7">
    <source>
        <dbReference type="SAM" id="Phobius"/>
    </source>
</evidence>
<evidence type="ECO:0000256" key="4">
    <source>
        <dbReference type="ARBA" id="ARBA00022679"/>
    </source>
</evidence>
<comment type="caution">
    <text evidence="9">The sequence shown here is derived from an EMBL/GenBank/DDBJ whole genome shotgun (WGS) entry which is preliminary data.</text>
</comment>
<dbReference type="InterPro" id="IPR036890">
    <property type="entry name" value="HATPase_C_sf"/>
</dbReference>
<dbReference type="Gene3D" id="3.30.565.10">
    <property type="entry name" value="Histidine kinase-like ATPase, C-terminal domain"/>
    <property type="match status" value="1"/>
</dbReference>
<dbReference type="CDD" id="cd00082">
    <property type="entry name" value="HisKA"/>
    <property type="match status" value="1"/>
</dbReference>
<dbReference type="Pfam" id="PF13185">
    <property type="entry name" value="GAF_2"/>
    <property type="match status" value="1"/>
</dbReference>
<gene>
    <name evidence="9" type="ORF">DM868_07080</name>
</gene>
<keyword evidence="4" id="KW-0808">Transferase</keyword>
<feature type="domain" description="Histidine kinase" evidence="8">
    <location>
        <begin position="316"/>
        <end position="512"/>
    </location>
</feature>
<dbReference type="SUPFAM" id="SSF55874">
    <property type="entry name" value="ATPase domain of HSP90 chaperone/DNA topoisomerase II/histidine kinase"/>
    <property type="match status" value="1"/>
</dbReference>
<keyword evidence="10" id="KW-1185">Reference proteome</keyword>
<keyword evidence="7" id="KW-0472">Membrane</keyword>
<dbReference type="EMBL" id="QKNX01000002">
    <property type="protein sequence ID" value="TKR26252.1"/>
    <property type="molecule type" value="Genomic_DNA"/>
</dbReference>
<keyword evidence="3" id="KW-0597">Phosphoprotein</keyword>
<evidence type="ECO:0000259" key="8">
    <source>
        <dbReference type="PROSITE" id="PS50109"/>
    </source>
</evidence>
<dbReference type="SMART" id="SM00388">
    <property type="entry name" value="HisKA"/>
    <property type="match status" value="1"/>
</dbReference>
<keyword evidence="7" id="KW-1133">Transmembrane helix</keyword>
<evidence type="ECO:0000256" key="1">
    <source>
        <dbReference type="ARBA" id="ARBA00000085"/>
    </source>
</evidence>
<dbReference type="GO" id="GO:0000155">
    <property type="term" value="F:phosphorelay sensor kinase activity"/>
    <property type="evidence" value="ECO:0007669"/>
    <property type="project" value="InterPro"/>
</dbReference>
<dbReference type="OrthoDB" id="8127at2157"/>
<dbReference type="PROSITE" id="PS50109">
    <property type="entry name" value="HIS_KIN"/>
    <property type="match status" value="1"/>
</dbReference>
<dbReference type="AlphaFoldDB" id="A0A4U5JAP1"/>
<dbReference type="InterPro" id="IPR004358">
    <property type="entry name" value="Sig_transdc_His_kin-like_C"/>
</dbReference>
<dbReference type="InterPro" id="IPR003018">
    <property type="entry name" value="GAF"/>
</dbReference>
<evidence type="ECO:0000256" key="5">
    <source>
        <dbReference type="ARBA" id="ARBA00022777"/>
    </source>
</evidence>
<dbReference type="Pfam" id="PF00512">
    <property type="entry name" value="HisKA"/>
    <property type="match status" value="1"/>
</dbReference>
<dbReference type="Proteomes" id="UP000308037">
    <property type="component" value="Unassembled WGS sequence"/>
</dbReference>
<dbReference type="InterPro" id="IPR003594">
    <property type="entry name" value="HATPase_dom"/>
</dbReference>
<proteinExistence type="predicted"/>
<reference evidence="9 10" key="1">
    <citation type="submission" date="2019-04" db="EMBL/GenBank/DDBJ databases">
        <title>Natronomonas sp. F20-122 a newhaloarchaeon isolated from a saline saltern of Isla Bacuta, Huelva, Spain.</title>
        <authorList>
            <person name="Duran-Viseras A."/>
            <person name="Sanchez-Porro C."/>
            <person name="Ventosa A."/>
        </authorList>
    </citation>
    <scope>NUCLEOTIDE SEQUENCE [LARGE SCALE GENOMIC DNA]</scope>
    <source>
        <strain evidence="9 10">F20-122</strain>
    </source>
</reference>
<protein>
    <recommendedName>
        <fullName evidence="2">histidine kinase</fullName>
        <ecNumber evidence="2">2.7.13.3</ecNumber>
    </recommendedName>
</protein>
<evidence type="ECO:0000256" key="6">
    <source>
        <dbReference type="ARBA" id="ARBA00023012"/>
    </source>
</evidence>
<dbReference type="SMART" id="SM00065">
    <property type="entry name" value="GAF"/>
    <property type="match status" value="1"/>
</dbReference>
<evidence type="ECO:0000256" key="2">
    <source>
        <dbReference type="ARBA" id="ARBA00012438"/>
    </source>
</evidence>
<dbReference type="Gene3D" id="3.30.450.40">
    <property type="match status" value="1"/>
</dbReference>
<feature type="transmembrane region" description="Helical" evidence="7">
    <location>
        <begin position="78"/>
        <end position="98"/>
    </location>
</feature>
<sequence length="517" mass="55438">MDPLDATSSVPRWVGPTALTVLGATLAATHGYHLWSESAASAASFFGSGVPMLLALAVAGGGPLLYRSRLDTAALTTTVVWGYIGGFVLGCISLLIAAHQALKGNPLHESAYMVATTVTGGALVGTVTGRFDALNRQKADLISSLQEATTALSTATTTDEVSHRAVEIANDVLQIPLTGIWLYDERADALAPAAVTEPALEAFDEPPTYRPGEGLSWDAFESGRVERYDDLSTEDSRHNPETVIRSEIIVPLGETGVMNFGSTEPSRFDDLDETVAELLGTATEAALVRADREEVLRTQRRLLRRQNERLEEFTSVVSHDLRNPLSVARGRTELAREDRTDAETHLDAATAALDDMESLIQDLLALAKQGQTVGETERVSAEAIAGDAWRNLGTIGATFEIEEFELDADPDRLRQLLENLFGNAAVHADDEPAVRLGPLPDGAGFFVEDDGPGIDLDARDRIFDIGYTDHEDGTGFGLSIVRRIADAHGWSVRATESGSGGARFEFRFDGTGAESST</sequence>
<dbReference type="InterPro" id="IPR050736">
    <property type="entry name" value="Sensor_HK_Regulatory"/>
</dbReference>
<dbReference type="PRINTS" id="PR00344">
    <property type="entry name" value="BCTRLSENSOR"/>
</dbReference>
<dbReference type="RefSeq" id="WP_137276168.1">
    <property type="nucleotide sequence ID" value="NZ_QKNX01000002.1"/>
</dbReference>
<dbReference type="SMART" id="SM00387">
    <property type="entry name" value="HATPase_c"/>
    <property type="match status" value="1"/>
</dbReference>
<evidence type="ECO:0000256" key="3">
    <source>
        <dbReference type="ARBA" id="ARBA00022553"/>
    </source>
</evidence>
<name>A0A4U5JAP1_9EURY</name>
<dbReference type="InterPro" id="IPR036097">
    <property type="entry name" value="HisK_dim/P_sf"/>
</dbReference>
<keyword evidence="6" id="KW-0902">Two-component regulatory system</keyword>
<evidence type="ECO:0000313" key="10">
    <source>
        <dbReference type="Proteomes" id="UP000308037"/>
    </source>
</evidence>
<dbReference type="SUPFAM" id="SSF47384">
    <property type="entry name" value="Homodimeric domain of signal transducing histidine kinase"/>
    <property type="match status" value="1"/>
</dbReference>
<dbReference type="PANTHER" id="PTHR43711">
    <property type="entry name" value="TWO-COMPONENT HISTIDINE KINASE"/>
    <property type="match status" value="1"/>
</dbReference>
<dbReference type="EC" id="2.7.13.3" evidence="2"/>
<dbReference type="InterPro" id="IPR029016">
    <property type="entry name" value="GAF-like_dom_sf"/>
</dbReference>
<dbReference type="Pfam" id="PF02518">
    <property type="entry name" value="HATPase_c"/>
    <property type="match status" value="1"/>
</dbReference>
<comment type="catalytic activity">
    <reaction evidence="1">
        <text>ATP + protein L-histidine = ADP + protein N-phospho-L-histidine.</text>
        <dbReference type="EC" id="2.7.13.3"/>
    </reaction>
</comment>
<dbReference type="InterPro" id="IPR003661">
    <property type="entry name" value="HisK_dim/P_dom"/>
</dbReference>
<accession>A0A4U5JAP1</accession>
<dbReference type="SUPFAM" id="SSF55781">
    <property type="entry name" value="GAF domain-like"/>
    <property type="match status" value="1"/>
</dbReference>